<evidence type="ECO:0000256" key="4">
    <source>
        <dbReference type="ARBA" id="ARBA00012527"/>
    </source>
</evidence>
<evidence type="ECO:0000256" key="8">
    <source>
        <dbReference type="ARBA" id="ARBA00022842"/>
    </source>
</evidence>
<comment type="caution">
    <text evidence="12">The sequence shown here is derived from an EMBL/GenBank/DDBJ whole genome shotgun (WGS) entry which is preliminary data.</text>
</comment>
<evidence type="ECO:0000256" key="10">
    <source>
        <dbReference type="RuleBase" id="RU003476"/>
    </source>
</evidence>
<evidence type="ECO:0000256" key="2">
    <source>
        <dbReference type="ARBA" id="ARBA00004496"/>
    </source>
</evidence>
<dbReference type="GO" id="GO:0034431">
    <property type="term" value="F:bis(5'-adenosyl)-hexaphosphatase activity"/>
    <property type="evidence" value="ECO:0007669"/>
    <property type="project" value="TreeGrafter"/>
</dbReference>
<name>A0A8S4A411_9EUPU</name>
<dbReference type="GO" id="GO:0005737">
    <property type="term" value="C:cytoplasm"/>
    <property type="evidence" value="ECO:0007669"/>
    <property type="project" value="UniProtKB-SubCell"/>
</dbReference>
<dbReference type="EMBL" id="CAJHNH020007579">
    <property type="protein sequence ID" value="CAG5134785.1"/>
    <property type="molecule type" value="Genomic_DNA"/>
</dbReference>
<keyword evidence="6" id="KW-0479">Metal-binding</keyword>
<dbReference type="GO" id="GO:0071543">
    <property type="term" value="P:diphosphoinositol polyphosphate metabolic process"/>
    <property type="evidence" value="ECO:0007669"/>
    <property type="project" value="TreeGrafter"/>
</dbReference>
<organism evidence="12 13">
    <name type="scientific">Candidula unifasciata</name>
    <dbReference type="NCBI Taxonomy" id="100452"/>
    <lineage>
        <taxon>Eukaryota</taxon>
        <taxon>Metazoa</taxon>
        <taxon>Spiralia</taxon>
        <taxon>Lophotrochozoa</taxon>
        <taxon>Mollusca</taxon>
        <taxon>Gastropoda</taxon>
        <taxon>Heterobranchia</taxon>
        <taxon>Euthyneura</taxon>
        <taxon>Panpulmonata</taxon>
        <taxon>Eupulmonata</taxon>
        <taxon>Stylommatophora</taxon>
        <taxon>Helicina</taxon>
        <taxon>Helicoidea</taxon>
        <taxon>Geomitridae</taxon>
        <taxon>Candidula</taxon>
    </lineage>
</organism>
<dbReference type="GO" id="GO:1901907">
    <property type="term" value="P:diadenosine pentaphosphate catabolic process"/>
    <property type="evidence" value="ECO:0007669"/>
    <property type="project" value="TreeGrafter"/>
</dbReference>
<dbReference type="GO" id="GO:0005634">
    <property type="term" value="C:nucleus"/>
    <property type="evidence" value="ECO:0007669"/>
    <property type="project" value="TreeGrafter"/>
</dbReference>
<dbReference type="InterPro" id="IPR020476">
    <property type="entry name" value="Nudix_hydrolase"/>
</dbReference>
<dbReference type="PANTHER" id="PTHR12629:SF0">
    <property type="entry name" value="DIPHOSPHOINOSITOL-POLYPHOSPHATE DIPHOSPHATASE"/>
    <property type="match status" value="1"/>
</dbReference>
<evidence type="ECO:0000256" key="6">
    <source>
        <dbReference type="ARBA" id="ARBA00022723"/>
    </source>
</evidence>
<evidence type="ECO:0000256" key="5">
    <source>
        <dbReference type="ARBA" id="ARBA00022490"/>
    </source>
</evidence>
<keyword evidence="5" id="KW-0963">Cytoplasm</keyword>
<dbReference type="GO" id="GO:1901909">
    <property type="term" value="P:diadenosine hexaphosphate catabolic process"/>
    <property type="evidence" value="ECO:0007669"/>
    <property type="project" value="TreeGrafter"/>
</dbReference>
<comment type="cofactor">
    <cofactor evidence="1">
        <name>Mg(2+)</name>
        <dbReference type="ChEBI" id="CHEBI:18420"/>
    </cofactor>
</comment>
<keyword evidence="7 10" id="KW-0378">Hydrolase</keyword>
<dbReference type="AlphaFoldDB" id="A0A8S4A411"/>
<keyword evidence="8" id="KW-0460">Magnesium</keyword>
<evidence type="ECO:0000259" key="11">
    <source>
        <dbReference type="PROSITE" id="PS51462"/>
    </source>
</evidence>
<gene>
    <name evidence="12" type="ORF">CUNI_LOCUS20343</name>
</gene>
<dbReference type="InterPro" id="IPR020084">
    <property type="entry name" value="NUDIX_hydrolase_CS"/>
</dbReference>
<keyword evidence="13" id="KW-1185">Reference proteome</keyword>
<sequence length="164" mass="18591">MASVSLMSKHKKIASAPRTYDADGFKRRAACICFRDRREQEILLITSSQDVEKWIVPGGGIDPGEEPWEAAEREALEEAGVTGVVDRLLGVFENQERNSRTWVYAFYVTSLEDHWSESVSLDRRRRWFPLGDAKLALSNHKPPLLNYIQVIEGIQVTEGIKVTS</sequence>
<dbReference type="PROSITE" id="PS51462">
    <property type="entry name" value="NUDIX"/>
    <property type="match status" value="1"/>
</dbReference>
<reference evidence="12" key="1">
    <citation type="submission" date="2021-04" db="EMBL/GenBank/DDBJ databases">
        <authorList>
            <consortium name="Molecular Ecology Group"/>
        </authorList>
    </citation>
    <scope>NUCLEOTIDE SEQUENCE</scope>
</reference>
<dbReference type="SUPFAM" id="SSF55811">
    <property type="entry name" value="Nudix"/>
    <property type="match status" value="1"/>
</dbReference>
<dbReference type="PRINTS" id="PR00502">
    <property type="entry name" value="NUDIXFAMILY"/>
</dbReference>
<dbReference type="InterPro" id="IPR015797">
    <property type="entry name" value="NUDIX_hydrolase-like_dom_sf"/>
</dbReference>
<dbReference type="PROSITE" id="PS00893">
    <property type="entry name" value="NUDIX_BOX"/>
    <property type="match status" value="1"/>
</dbReference>
<feature type="domain" description="Nudix hydrolase" evidence="11">
    <location>
        <begin position="25"/>
        <end position="152"/>
    </location>
</feature>
<comment type="subcellular location">
    <subcellularLocation>
        <location evidence="2">Cytoplasm</location>
    </subcellularLocation>
</comment>
<dbReference type="FunFam" id="3.90.79.10:FF:000002">
    <property type="entry name" value="diphosphoinositol polyphosphate phosphohydrolase 1"/>
    <property type="match status" value="1"/>
</dbReference>
<dbReference type="EC" id="3.6.1.52" evidence="4"/>
<comment type="similarity">
    <text evidence="3">Belongs to the Nudix hydrolase family. DIPP subfamily.</text>
</comment>
<evidence type="ECO:0000313" key="13">
    <source>
        <dbReference type="Proteomes" id="UP000678393"/>
    </source>
</evidence>
<evidence type="ECO:0000256" key="7">
    <source>
        <dbReference type="ARBA" id="ARBA00022801"/>
    </source>
</evidence>
<dbReference type="GO" id="GO:1901911">
    <property type="term" value="P:adenosine 5'-(hexahydrogen pentaphosphate) catabolic process"/>
    <property type="evidence" value="ECO:0007669"/>
    <property type="project" value="TreeGrafter"/>
</dbReference>
<evidence type="ECO:0000256" key="9">
    <source>
        <dbReference type="ARBA" id="ARBA00033994"/>
    </source>
</evidence>
<comment type="catalytic activity">
    <reaction evidence="9">
        <text>diphospho-myo-inositol polyphosphate + H2O = myo-inositol polyphosphate + phosphate.</text>
        <dbReference type="EC" id="3.6.1.52"/>
    </reaction>
</comment>
<evidence type="ECO:0000256" key="3">
    <source>
        <dbReference type="ARBA" id="ARBA00008266"/>
    </source>
</evidence>
<dbReference type="Proteomes" id="UP000678393">
    <property type="component" value="Unassembled WGS sequence"/>
</dbReference>
<protein>
    <recommendedName>
        <fullName evidence="4">diphosphoinositol-polyphosphate diphosphatase</fullName>
        <ecNumber evidence="4">3.6.1.52</ecNumber>
    </recommendedName>
</protein>
<dbReference type="GO" id="GO:0008486">
    <property type="term" value="F:diphosphoinositol-polyphosphate diphosphatase activity"/>
    <property type="evidence" value="ECO:0007669"/>
    <property type="project" value="UniProtKB-EC"/>
</dbReference>
<dbReference type="PANTHER" id="PTHR12629">
    <property type="entry name" value="DIPHOSPHOINOSITOL POLYPHOSPHATE PHOSPHOHYDROLASE"/>
    <property type="match status" value="1"/>
</dbReference>
<dbReference type="GO" id="GO:0034432">
    <property type="term" value="F:bis(5'-adenosyl)-pentaphosphatase activity"/>
    <property type="evidence" value="ECO:0007669"/>
    <property type="project" value="TreeGrafter"/>
</dbReference>
<dbReference type="GO" id="GO:0046872">
    <property type="term" value="F:metal ion binding"/>
    <property type="evidence" value="ECO:0007669"/>
    <property type="project" value="UniProtKB-KW"/>
</dbReference>
<proteinExistence type="inferred from homology"/>
<evidence type="ECO:0000256" key="1">
    <source>
        <dbReference type="ARBA" id="ARBA00001946"/>
    </source>
</evidence>
<dbReference type="GO" id="GO:0000298">
    <property type="term" value="F:endopolyphosphatase activity"/>
    <property type="evidence" value="ECO:0007669"/>
    <property type="project" value="TreeGrafter"/>
</dbReference>
<evidence type="ECO:0000313" key="12">
    <source>
        <dbReference type="EMBL" id="CAG5134785.1"/>
    </source>
</evidence>
<dbReference type="Gene3D" id="3.90.79.10">
    <property type="entry name" value="Nucleoside Triphosphate Pyrophosphohydrolase"/>
    <property type="match status" value="1"/>
</dbReference>
<accession>A0A8S4A411</accession>
<dbReference type="InterPro" id="IPR000086">
    <property type="entry name" value="NUDIX_hydrolase_dom"/>
</dbReference>
<dbReference type="OrthoDB" id="2011998at2759"/>
<dbReference type="Pfam" id="PF00293">
    <property type="entry name" value="NUDIX"/>
    <property type="match status" value="1"/>
</dbReference>